<evidence type="ECO:0000256" key="1">
    <source>
        <dbReference type="SAM" id="MobiDB-lite"/>
    </source>
</evidence>
<feature type="domain" description="Retrotransposon gag" evidence="2">
    <location>
        <begin position="458"/>
        <end position="501"/>
    </location>
</feature>
<dbReference type="PANTHER" id="PTHR33223:SF11">
    <property type="entry name" value="ELEMENT PROTEIN, PUTATIVE-RELATED"/>
    <property type="match status" value="1"/>
</dbReference>
<protein>
    <submittedName>
        <fullName evidence="3">MAK10-like protein</fullName>
    </submittedName>
</protein>
<name>A0ABQ5D486_9ASTR</name>
<dbReference type="Gene3D" id="2.40.70.10">
    <property type="entry name" value="Acid Proteases"/>
    <property type="match status" value="1"/>
</dbReference>
<dbReference type="InterPro" id="IPR005162">
    <property type="entry name" value="Retrotrans_gag_dom"/>
</dbReference>
<dbReference type="Pfam" id="PF03732">
    <property type="entry name" value="Retrotrans_gag"/>
    <property type="match status" value="1"/>
</dbReference>
<sequence length="985" mass="111560">MEDPEQAFVEYASSHTNEAGGKWYTFKPDQNNLGDTYNPSWRSYPNLRWRQPQNSQNNFSNPPNRFQPNCSIPNRSFNNRPQSFNNQSNLEGLVSNFMASQDARLSKFEADFKQQQSEMTNKIDTMLKDIIDRIAGALPDDTVKNPKLSSINAIIIHSEKQSDFYDEKVKENEEEEKYSPENIHVNPSTPLDPSVAFITEKVVKFNSLFESIGLVPQSSDTEVVFTKGEDGEVMFIELIRKNDDSSEGEPKEEGITITEGVGAEYFDIFPTRSELAYYKLSQVVLGRPLVEISNMTHDSPKGVVRFTNGTDEVAYKMPHMIEQYNSLSDLEKEHTKSVYLRNEKDKRRGVEKAHLLEDKQIPSVGIFDEVFSIWKAFGGNTRDLGSFGEEMDETTDLHKHVSRLCSQRQETASQDTRDTVTIHPTTSEDPNQHLKDFFKLVDSLDLDGDNRERTRLCLFQFSLRDQASNWLERLPAGSITTWEDLTTRFLAQFLPPGRIAKLPKTPQRYLDVPTTSWRISIRSMNSRTIDQSAGAQGISLRVKAIALPQDVPSTSDHRLIELENQVQCLMEAHLALTQPTQVNKITTSCEICSGPQDIQYCMEDHERAFVEYASSRIDEAGEGLVSEFMASQDARLSKFEADFKQQQIEMTNKIDTVLKVITDRIAGTLPSDTVKNPKLSTTSVLSARSYPTEDPQCSTHIHSSINAITIHPKQPEESQVNEPDVGQEEKGNLGNINSNPHPQPDPLASIATEQVRKLNSMLESLGLVPQSSNTKFVCSKEDDGEVMFIKIIRDDDEPQNEDPDKGEGATTEGPAVEYFDTFPTRDELTYHKYHMCGLIPLIFLRNPIITEGCSSNLKIPCNIGHVHVEKAYIDLNSPLNIVTRIMYNWIMRRKLNPRENANGGISNFIGRIKGMHVFIGNFTYVVDFMIVEDISSIIDPRLSQVVLGRPFIDKSNMTHDLPEGVVRFTNENDEVAYKMPHKIEQ</sequence>
<accession>A0ABQ5D486</accession>
<feature type="region of interest" description="Disordered" evidence="1">
    <location>
        <begin position="793"/>
        <end position="813"/>
    </location>
</feature>
<reference evidence="3" key="2">
    <citation type="submission" date="2022-01" db="EMBL/GenBank/DDBJ databases">
        <authorList>
            <person name="Yamashiro T."/>
            <person name="Shiraishi A."/>
            <person name="Satake H."/>
            <person name="Nakayama K."/>
        </authorList>
    </citation>
    <scope>NUCLEOTIDE SEQUENCE</scope>
</reference>
<proteinExistence type="predicted"/>
<dbReference type="EMBL" id="BQNB010014840">
    <property type="protein sequence ID" value="GJT33001.1"/>
    <property type="molecule type" value="Genomic_DNA"/>
</dbReference>
<gene>
    <name evidence="3" type="ORF">Tco_0923420</name>
</gene>
<keyword evidence="4" id="KW-1185">Reference proteome</keyword>
<evidence type="ECO:0000259" key="2">
    <source>
        <dbReference type="Pfam" id="PF03732"/>
    </source>
</evidence>
<dbReference type="PANTHER" id="PTHR33223">
    <property type="entry name" value="CCHC-TYPE DOMAIN-CONTAINING PROTEIN"/>
    <property type="match status" value="1"/>
</dbReference>
<dbReference type="Proteomes" id="UP001151760">
    <property type="component" value="Unassembled WGS sequence"/>
</dbReference>
<organism evidence="3 4">
    <name type="scientific">Tanacetum coccineum</name>
    <dbReference type="NCBI Taxonomy" id="301880"/>
    <lineage>
        <taxon>Eukaryota</taxon>
        <taxon>Viridiplantae</taxon>
        <taxon>Streptophyta</taxon>
        <taxon>Embryophyta</taxon>
        <taxon>Tracheophyta</taxon>
        <taxon>Spermatophyta</taxon>
        <taxon>Magnoliopsida</taxon>
        <taxon>eudicotyledons</taxon>
        <taxon>Gunneridae</taxon>
        <taxon>Pentapetalae</taxon>
        <taxon>asterids</taxon>
        <taxon>campanulids</taxon>
        <taxon>Asterales</taxon>
        <taxon>Asteraceae</taxon>
        <taxon>Asteroideae</taxon>
        <taxon>Anthemideae</taxon>
        <taxon>Anthemidinae</taxon>
        <taxon>Tanacetum</taxon>
    </lineage>
</organism>
<evidence type="ECO:0000313" key="4">
    <source>
        <dbReference type="Proteomes" id="UP001151760"/>
    </source>
</evidence>
<reference evidence="3" key="1">
    <citation type="journal article" date="2022" name="Int. J. Mol. Sci.">
        <title>Draft Genome of Tanacetum Coccineum: Genomic Comparison of Closely Related Tanacetum-Family Plants.</title>
        <authorList>
            <person name="Yamashiro T."/>
            <person name="Shiraishi A."/>
            <person name="Nakayama K."/>
            <person name="Satake H."/>
        </authorList>
    </citation>
    <scope>NUCLEOTIDE SEQUENCE</scope>
</reference>
<feature type="region of interest" description="Disordered" evidence="1">
    <location>
        <begin position="713"/>
        <end position="747"/>
    </location>
</feature>
<dbReference type="InterPro" id="IPR021109">
    <property type="entry name" value="Peptidase_aspartic_dom_sf"/>
</dbReference>
<comment type="caution">
    <text evidence="3">The sequence shown here is derived from an EMBL/GenBank/DDBJ whole genome shotgun (WGS) entry which is preliminary data.</text>
</comment>
<evidence type="ECO:0000313" key="3">
    <source>
        <dbReference type="EMBL" id="GJT33001.1"/>
    </source>
</evidence>